<dbReference type="KEGG" id="msaa:QYS49_32730"/>
<dbReference type="EMBL" id="CP129971">
    <property type="protein sequence ID" value="WMN12182.1"/>
    <property type="molecule type" value="Genomic_DNA"/>
</dbReference>
<dbReference type="NCBIfam" id="TIGR01444">
    <property type="entry name" value="fkbM_fam"/>
    <property type="match status" value="1"/>
</dbReference>
<keyword evidence="2" id="KW-0489">Methyltransferase</keyword>
<evidence type="ECO:0000313" key="3">
    <source>
        <dbReference type="Proteomes" id="UP001230496"/>
    </source>
</evidence>
<dbReference type="GO" id="GO:0032259">
    <property type="term" value="P:methylation"/>
    <property type="evidence" value="ECO:0007669"/>
    <property type="project" value="UniProtKB-KW"/>
</dbReference>
<dbReference type="GO" id="GO:0008168">
    <property type="term" value="F:methyltransferase activity"/>
    <property type="evidence" value="ECO:0007669"/>
    <property type="project" value="UniProtKB-KW"/>
</dbReference>
<dbReference type="InterPro" id="IPR052514">
    <property type="entry name" value="SAM-dependent_MTase"/>
</dbReference>
<evidence type="ECO:0000313" key="2">
    <source>
        <dbReference type="EMBL" id="WMN12182.1"/>
    </source>
</evidence>
<sequence length="232" mass="26565">MGKDLLIESEPWMSNLLYRLKDKLVNKSFVDVGVNVGQTLIKIKEVSPTVEYVGFEPNPYCVNYLLNLIELNNLKNTTIIPVALSNELNHLKLLLDNQSTSDSSASFIKNYRKGKYHQIDIITVKPSDLTIFQKIEIGIIKIDVEGAELEVLDGLKGLILRNKPHIIIEVLPVYKKENIERLNRQKEIENFIKEINYILFRIDEGNGDLVQIKNFGIHSDLSKCNYLLSPKK</sequence>
<gene>
    <name evidence="2" type="ORF">QYS49_32730</name>
</gene>
<proteinExistence type="predicted"/>
<keyword evidence="3" id="KW-1185">Reference proteome</keyword>
<name>A0AA51R9F9_9BACT</name>
<dbReference type="AlphaFoldDB" id="A0AA51R9F9"/>
<evidence type="ECO:0000259" key="1">
    <source>
        <dbReference type="Pfam" id="PF05050"/>
    </source>
</evidence>
<dbReference type="InterPro" id="IPR029063">
    <property type="entry name" value="SAM-dependent_MTases_sf"/>
</dbReference>
<dbReference type="Proteomes" id="UP001230496">
    <property type="component" value="Chromosome"/>
</dbReference>
<dbReference type="InterPro" id="IPR006342">
    <property type="entry name" value="FkbM_mtfrase"/>
</dbReference>
<organism evidence="2 3">
    <name type="scientific">Marivirga salinarum</name>
    <dbReference type="NCBI Taxonomy" id="3059078"/>
    <lineage>
        <taxon>Bacteria</taxon>
        <taxon>Pseudomonadati</taxon>
        <taxon>Bacteroidota</taxon>
        <taxon>Cytophagia</taxon>
        <taxon>Cytophagales</taxon>
        <taxon>Marivirgaceae</taxon>
        <taxon>Marivirga</taxon>
    </lineage>
</organism>
<dbReference type="PANTHER" id="PTHR34203:SF15">
    <property type="entry name" value="SLL1173 PROTEIN"/>
    <property type="match status" value="1"/>
</dbReference>
<dbReference type="SUPFAM" id="SSF53335">
    <property type="entry name" value="S-adenosyl-L-methionine-dependent methyltransferases"/>
    <property type="match status" value="1"/>
</dbReference>
<dbReference type="RefSeq" id="WP_308350075.1">
    <property type="nucleotide sequence ID" value="NZ_CP129971.1"/>
</dbReference>
<dbReference type="PANTHER" id="PTHR34203">
    <property type="entry name" value="METHYLTRANSFERASE, FKBM FAMILY PROTEIN"/>
    <property type="match status" value="1"/>
</dbReference>
<keyword evidence="2" id="KW-0808">Transferase</keyword>
<feature type="domain" description="Methyltransferase FkbM" evidence="1">
    <location>
        <begin position="31"/>
        <end position="198"/>
    </location>
</feature>
<dbReference type="Gene3D" id="3.40.50.150">
    <property type="entry name" value="Vaccinia Virus protein VP39"/>
    <property type="match status" value="1"/>
</dbReference>
<reference evidence="2 3" key="1">
    <citation type="submission" date="2023-08" db="EMBL/GenBank/DDBJ databases">
        <title>Comparative genomics and taxonomic characterization of three novel marine species of genus Marivirga.</title>
        <authorList>
            <person name="Muhammad N."/>
            <person name="Kim S.-G."/>
        </authorList>
    </citation>
    <scope>NUCLEOTIDE SEQUENCE [LARGE SCALE GENOMIC DNA]</scope>
    <source>
        <strain evidence="2 3">BDSF4-3</strain>
    </source>
</reference>
<dbReference type="Pfam" id="PF05050">
    <property type="entry name" value="Methyltransf_21"/>
    <property type="match status" value="1"/>
</dbReference>
<accession>A0AA51R9F9</accession>
<protein>
    <submittedName>
        <fullName evidence="2">FkbM family methyltransferase</fullName>
    </submittedName>
</protein>